<dbReference type="GO" id="GO:0008360">
    <property type="term" value="P:regulation of cell shape"/>
    <property type="evidence" value="ECO:0007669"/>
    <property type="project" value="UniProtKB-KW"/>
</dbReference>
<evidence type="ECO:0000313" key="18">
    <source>
        <dbReference type="Proteomes" id="UP000473699"/>
    </source>
</evidence>
<name>A0A6L5YCE4_9BACT</name>
<dbReference type="GO" id="GO:0009252">
    <property type="term" value="P:peptidoglycan biosynthetic process"/>
    <property type="evidence" value="ECO:0007669"/>
    <property type="project" value="UniProtKB-KW"/>
</dbReference>
<feature type="transmembrane region" description="Helical" evidence="16">
    <location>
        <begin position="147"/>
        <end position="165"/>
    </location>
</feature>
<dbReference type="PANTHER" id="PTHR30474">
    <property type="entry name" value="CELL CYCLE PROTEIN"/>
    <property type="match status" value="1"/>
</dbReference>
<sequence length="369" mass="40852">MPNSSERYSNQIRGARFYNRDAGSGSVFGLWIVPLILSTLGVVVVSSMTGWDLSSPGLKQALWLMVALTGFIVVTQVPLSFWSKHSVFLLAVAFGLLAMTVFSPLKVVVKGASRWIRLGPVNFQPLEVVSFVMMIHLGKVYMRVNSMWKALILSGILFAPFALIIMKQPDFGGLLLLVGIVGALFIERYGILLPLITGIAVSPVLWYMANYGYRAERIETWLDPWTDPLGSGYQVIQGLIAFANGRIWGIGLGRGQQFLPEVHNDFIFPALGEQLGLVGTMSVFLLFVFWTLRVYAAYRKATPERRILIWGCCVAVLLPFFINLGGVMKLIPLTGMPLPFISYGGTSLVFMWARIGLLIRLIKEPIEGA</sequence>
<keyword evidence="3" id="KW-0808">Transferase</keyword>
<feature type="transmembrane region" description="Helical" evidence="16">
    <location>
        <begin position="171"/>
        <end position="186"/>
    </location>
</feature>
<keyword evidence="5" id="KW-0133">Cell shape</keyword>
<dbReference type="AlphaFoldDB" id="A0A6L5YCE4"/>
<feature type="transmembrane region" description="Helical" evidence="16">
    <location>
        <begin position="191"/>
        <end position="209"/>
    </location>
</feature>
<organism evidence="17 18">
    <name type="scientific">Pyramidobacter porci</name>
    <dbReference type="NCBI Taxonomy" id="2605789"/>
    <lineage>
        <taxon>Bacteria</taxon>
        <taxon>Thermotogati</taxon>
        <taxon>Synergistota</taxon>
        <taxon>Synergistia</taxon>
        <taxon>Synergistales</taxon>
        <taxon>Dethiosulfovibrionaceae</taxon>
        <taxon>Pyramidobacter</taxon>
    </lineage>
</organism>
<evidence type="ECO:0000256" key="9">
    <source>
        <dbReference type="ARBA" id="ARBA00032370"/>
    </source>
</evidence>
<evidence type="ECO:0000256" key="5">
    <source>
        <dbReference type="ARBA" id="ARBA00022960"/>
    </source>
</evidence>
<evidence type="ECO:0000256" key="1">
    <source>
        <dbReference type="ARBA" id="ARBA00004141"/>
    </source>
</evidence>
<feature type="transmembrane region" description="Helical" evidence="16">
    <location>
        <begin position="61"/>
        <end position="81"/>
    </location>
</feature>
<evidence type="ECO:0000256" key="7">
    <source>
        <dbReference type="ARBA" id="ARBA00022989"/>
    </source>
</evidence>
<evidence type="ECO:0000313" key="17">
    <source>
        <dbReference type="EMBL" id="MST55212.1"/>
    </source>
</evidence>
<dbReference type="GO" id="GO:0032153">
    <property type="term" value="C:cell division site"/>
    <property type="evidence" value="ECO:0007669"/>
    <property type="project" value="TreeGrafter"/>
</dbReference>
<keyword evidence="2" id="KW-0328">Glycosyltransferase</keyword>
<comment type="caution">
    <text evidence="17">The sequence shown here is derived from an EMBL/GenBank/DDBJ whole genome shotgun (WGS) entry which is preliminary data.</text>
</comment>
<evidence type="ECO:0000256" key="4">
    <source>
        <dbReference type="ARBA" id="ARBA00022692"/>
    </source>
</evidence>
<evidence type="ECO:0000256" key="8">
    <source>
        <dbReference type="ARBA" id="ARBA00023136"/>
    </source>
</evidence>
<dbReference type="InterPro" id="IPR001182">
    <property type="entry name" value="FtsW/RodA"/>
</dbReference>
<evidence type="ECO:0000256" key="3">
    <source>
        <dbReference type="ARBA" id="ARBA00022679"/>
    </source>
</evidence>
<comment type="subcellular location">
    <subcellularLocation>
        <location evidence="1">Membrane</location>
        <topology evidence="1">Multi-pass membrane protein</topology>
    </subcellularLocation>
</comment>
<dbReference type="Proteomes" id="UP000473699">
    <property type="component" value="Unassembled WGS sequence"/>
</dbReference>
<keyword evidence="4 16" id="KW-0812">Transmembrane</keyword>
<dbReference type="EC" id="2.4.99.28" evidence="14"/>
<accession>A0A6L5YCE4</accession>
<dbReference type="GO" id="GO:0008955">
    <property type="term" value="F:peptidoglycan glycosyltransferase activity"/>
    <property type="evidence" value="ECO:0007669"/>
    <property type="project" value="UniProtKB-EC"/>
</dbReference>
<feature type="transmembrane region" description="Helical" evidence="16">
    <location>
        <begin position="87"/>
        <end position="109"/>
    </location>
</feature>
<keyword evidence="18" id="KW-1185">Reference proteome</keyword>
<keyword evidence="17" id="KW-0131">Cell cycle</keyword>
<evidence type="ECO:0000256" key="11">
    <source>
        <dbReference type="ARBA" id="ARBA00038053"/>
    </source>
</evidence>
<dbReference type="EMBL" id="VUNH01000003">
    <property type="protein sequence ID" value="MST55212.1"/>
    <property type="molecule type" value="Genomic_DNA"/>
</dbReference>
<keyword evidence="8 16" id="KW-0472">Membrane</keyword>
<proteinExistence type="inferred from homology"/>
<protein>
    <recommendedName>
        <fullName evidence="12">Probable peptidoglycan glycosyltransferase FtsW</fullName>
        <ecNumber evidence="14">2.4.99.28</ecNumber>
    </recommendedName>
    <alternativeName>
        <fullName evidence="13">Cell division protein FtsW</fullName>
    </alternativeName>
    <alternativeName>
        <fullName evidence="10">Cell wall polymerase</fullName>
    </alternativeName>
    <alternativeName>
        <fullName evidence="9">Peptidoglycan polymerase</fullName>
    </alternativeName>
</protein>
<evidence type="ECO:0000256" key="10">
    <source>
        <dbReference type="ARBA" id="ARBA00033270"/>
    </source>
</evidence>
<comment type="similarity">
    <text evidence="11">Belongs to the SEDS family. FtsW subfamily.</text>
</comment>
<keyword evidence="7 16" id="KW-1133">Transmembrane helix</keyword>
<dbReference type="GO" id="GO:0015648">
    <property type="term" value="F:lipid-linked peptidoglycan transporter activity"/>
    <property type="evidence" value="ECO:0007669"/>
    <property type="project" value="TreeGrafter"/>
</dbReference>
<dbReference type="PANTHER" id="PTHR30474:SF2">
    <property type="entry name" value="PEPTIDOGLYCAN GLYCOSYLTRANSFERASE FTSW-RELATED"/>
    <property type="match status" value="1"/>
</dbReference>
<feature type="transmembrane region" description="Helical" evidence="16">
    <location>
        <begin position="28"/>
        <end position="49"/>
    </location>
</feature>
<evidence type="ECO:0000256" key="6">
    <source>
        <dbReference type="ARBA" id="ARBA00022984"/>
    </source>
</evidence>
<comment type="catalytic activity">
    <reaction evidence="15">
        <text>[GlcNAc-(1-&gt;4)-Mur2Ac(oyl-L-Ala-gamma-D-Glu-L-Lys-D-Ala-D-Ala)](n)-di-trans,octa-cis-undecaprenyl diphosphate + beta-D-GlcNAc-(1-&gt;4)-Mur2Ac(oyl-L-Ala-gamma-D-Glu-L-Lys-D-Ala-D-Ala)-di-trans,octa-cis-undecaprenyl diphosphate = [GlcNAc-(1-&gt;4)-Mur2Ac(oyl-L-Ala-gamma-D-Glu-L-Lys-D-Ala-D-Ala)](n+1)-di-trans,octa-cis-undecaprenyl diphosphate + di-trans,octa-cis-undecaprenyl diphosphate + H(+)</text>
        <dbReference type="Rhea" id="RHEA:23708"/>
        <dbReference type="Rhea" id="RHEA-COMP:9602"/>
        <dbReference type="Rhea" id="RHEA-COMP:9603"/>
        <dbReference type="ChEBI" id="CHEBI:15378"/>
        <dbReference type="ChEBI" id="CHEBI:58405"/>
        <dbReference type="ChEBI" id="CHEBI:60033"/>
        <dbReference type="ChEBI" id="CHEBI:78435"/>
        <dbReference type="EC" id="2.4.99.28"/>
    </reaction>
</comment>
<feature type="transmembrane region" description="Helical" evidence="16">
    <location>
        <begin position="340"/>
        <end position="362"/>
    </location>
</feature>
<evidence type="ECO:0000256" key="13">
    <source>
        <dbReference type="ARBA" id="ARBA00041418"/>
    </source>
</evidence>
<dbReference type="GO" id="GO:0051301">
    <property type="term" value="P:cell division"/>
    <property type="evidence" value="ECO:0007669"/>
    <property type="project" value="UniProtKB-KW"/>
</dbReference>
<feature type="transmembrane region" description="Helical" evidence="16">
    <location>
        <begin position="307"/>
        <end position="328"/>
    </location>
</feature>
<evidence type="ECO:0000256" key="15">
    <source>
        <dbReference type="ARBA" id="ARBA00049902"/>
    </source>
</evidence>
<evidence type="ECO:0000256" key="14">
    <source>
        <dbReference type="ARBA" id="ARBA00044770"/>
    </source>
</evidence>
<dbReference type="GO" id="GO:0005886">
    <property type="term" value="C:plasma membrane"/>
    <property type="evidence" value="ECO:0007669"/>
    <property type="project" value="TreeGrafter"/>
</dbReference>
<gene>
    <name evidence="17" type="ORF">FYJ74_04040</name>
</gene>
<feature type="transmembrane region" description="Helical" evidence="16">
    <location>
        <begin position="275"/>
        <end position="295"/>
    </location>
</feature>
<evidence type="ECO:0000256" key="12">
    <source>
        <dbReference type="ARBA" id="ARBA00041185"/>
    </source>
</evidence>
<dbReference type="Pfam" id="PF01098">
    <property type="entry name" value="FTSW_RODA_SPOVE"/>
    <property type="match status" value="1"/>
</dbReference>
<evidence type="ECO:0000256" key="2">
    <source>
        <dbReference type="ARBA" id="ARBA00022676"/>
    </source>
</evidence>
<keyword evidence="17" id="KW-0132">Cell division</keyword>
<evidence type="ECO:0000256" key="16">
    <source>
        <dbReference type="SAM" id="Phobius"/>
    </source>
</evidence>
<reference evidence="17 18" key="1">
    <citation type="submission" date="2019-08" db="EMBL/GenBank/DDBJ databases">
        <title>In-depth cultivation of the pig gut microbiome towards novel bacterial diversity and tailored functional studies.</title>
        <authorList>
            <person name="Wylensek D."/>
            <person name="Hitch T.C.A."/>
            <person name="Clavel T."/>
        </authorList>
    </citation>
    <scope>NUCLEOTIDE SEQUENCE [LARGE SCALE GENOMIC DNA]</scope>
    <source>
        <strain evidence="17 18">SM-530-WT-4B</strain>
    </source>
</reference>
<keyword evidence="6" id="KW-0573">Peptidoglycan synthesis</keyword>